<gene>
    <name evidence="1" type="ORF">LX16_5081</name>
</gene>
<organism evidence="1 2">
    <name type="scientific">Stackebrandtia albiflava</name>
    <dbReference type="NCBI Taxonomy" id="406432"/>
    <lineage>
        <taxon>Bacteria</taxon>
        <taxon>Bacillati</taxon>
        <taxon>Actinomycetota</taxon>
        <taxon>Actinomycetes</taxon>
        <taxon>Glycomycetales</taxon>
        <taxon>Glycomycetaceae</taxon>
        <taxon>Stackebrandtia</taxon>
    </lineage>
</organism>
<protein>
    <recommendedName>
        <fullName evidence="3">Tetratricopeptide repeat protein</fullName>
    </recommendedName>
</protein>
<dbReference type="RefSeq" id="WP_147144374.1">
    <property type="nucleotide sequence ID" value="NZ_BAABIJ010000007.1"/>
</dbReference>
<keyword evidence="2" id="KW-1185">Reference proteome</keyword>
<accession>A0A562UPP8</accession>
<proteinExistence type="predicted"/>
<evidence type="ECO:0008006" key="3">
    <source>
        <dbReference type="Google" id="ProtNLM"/>
    </source>
</evidence>
<comment type="caution">
    <text evidence="1">The sequence shown here is derived from an EMBL/GenBank/DDBJ whole genome shotgun (WGS) entry which is preliminary data.</text>
</comment>
<reference evidence="1 2" key="1">
    <citation type="journal article" date="2013" name="Stand. Genomic Sci.">
        <title>Genomic Encyclopedia of Type Strains, Phase I: The one thousand microbial genomes (KMG-I) project.</title>
        <authorList>
            <person name="Kyrpides N.C."/>
            <person name="Woyke T."/>
            <person name="Eisen J.A."/>
            <person name="Garrity G."/>
            <person name="Lilburn T.G."/>
            <person name="Beck B.J."/>
            <person name="Whitman W.B."/>
            <person name="Hugenholtz P."/>
            <person name="Klenk H.P."/>
        </authorList>
    </citation>
    <scope>NUCLEOTIDE SEQUENCE [LARGE SCALE GENOMIC DNA]</scope>
    <source>
        <strain evidence="1 2">DSM 45044</strain>
    </source>
</reference>
<name>A0A562UPP8_9ACTN</name>
<dbReference type="InterPro" id="IPR011990">
    <property type="entry name" value="TPR-like_helical_dom_sf"/>
</dbReference>
<dbReference type="AlphaFoldDB" id="A0A562UPP8"/>
<dbReference type="OrthoDB" id="9831464at2"/>
<evidence type="ECO:0000313" key="2">
    <source>
        <dbReference type="Proteomes" id="UP000321617"/>
    </source>
</evidence>
<dbReference type="Proteomes" id="UP000321617">
    <property type="component" value="Unassembled WGS sequence"/>
</dbReference>
<evidence type="ECO:0000313" key="1">
    <source>
        <dbReference type="EMBL" id="TWJ07595.1"/>
    </source>
</evidence>
<dbReference type="EMBL" id="VLLL01000011">
    <property type="protein sequence ID" value="TWJ07595.1"/>
    <property type="molecule type" value="Genomic_DNA"/>
</dbReference>
<dbReference type="Gene3D" id="1.25.40.10">
    <property type="entry name" value="Tetratricopeptide repeat domain"/>
    <property type="match status" value="1"/>
</dbReference>
<sequence length="205" mass="22071">MAWQSPEGERRTVTRLIRRGDNAIARGQWALALRHYQKATGPAVRVAQAEQGDQDQAVPGSIYYNLAELSVKAGNTSMAWLTALQACEVYGPLDPTGARPTAVASCLTGAPSRTEERIGANADVRSRYVLLSAGLVRQAGPHALRVDVGGGALDGVTDASEAVERIGAPAVRTYEELVRHGHRYTDADVGRIRWRITRARTILGS</sequence>